<accession>A0A1R3G998</accession>
<organism evidence="1 2">
    <name type="scientific">Corchorus olitorius</name>
    <dbReference type="NCBI Taxonomy" id="93759"/>
    <lineage>
        <taxon>Eukaryota</taxon>
        <taxon>Viridiplantae</taxon>
        <taxon>Streptophyta</taxon>
        <taxon>Embryophyta</taxon>
        <taxon>Tracheophyta</taxon>
        <taxon>Spermatophyta</taxon>
        <taxon>Magnoliopsida</taxon>
        <taxon>eudicotyledons</taxon>
        <taxon>Gunneridae</taxon>
        <taxon>Pentapetalae</taxon>
        <taxon>rosids</taxon>
        <taxon>malvids</taxon>
        <taxon>Malvales</taxon>
        <taxon>Malvaceae</taxon>
        <taxon>Grewioideae</taxon>
        <taxon>Apeibeae</taxon>
        <taxon>Corchorus</taxon>
    </lineage>
</organism>
<evidence type="ECO:0000313" key="1">
    <source>
        <dbReference type="EMBL" id="OMO54665.1"/>
    </source>
</evidence>
<evidence type="ECO:0000313" key="2">
    <source>
        <dbReference type="Proteomes" id="UP000187203"/>
    </source>
</evidence>
<keyword evidence="2" id="KW-1185">Reference proteome</keyword>
<comment type="caution">
    <text evidence="1">The sequence shown here is derived from an EMBL/GenBank/DDBJ whole genome shotgun (WGS) entry which is preliminary data.</text>
</comment>
<dbReference type="Proteomes" id="UP000187203">
    <property type="component" value="Unassembled WGS sequence"/>
</dbReference>
<dbReference type="AlphaFoldDB" id="A0A1R3G998"/>
<name>A0A1R3G998_9ROSI</name>
<sequence>MCTCGKVTELANQLDAMQRDFLTKILNLVTVACVTMSDAGHRFCFVT</sequence>
<protein>
    <submittedName>
        <fullName evidence="1">Uncharacterized protein</fullName>
    </submittedName>
</protein>
<dbReference type="EMBL" id="AWUE01023184">
    <property type="protein sequence ID" value="OMO54665.1"/>
    <property type="molecule type" value="Genomic_DNA"/>
</dbReference>
<proteinExistence type="predicted"/>
<reference evidence="2" key="1">
    <citation type="submission" date="2013-09" db="EMBL/GenBank/DDBJ databases">
        <title>Corchorus olitorius genome sequencing.</title>
        <authorList>
            <person name="Alam M."/>
            <person name="Haque M.S."/>
            <person name="Islam M.S."/>
            <person name="Emdad E.M."/>
            <person name="Islam M.M."/>
            <person name="Ahmed B."/>
            <person name="Halim A."/>
            <person name="Hossen Q.M.M."/>
            <person name="Hossain M.Z."/>
            <person name="Ahmed R."/>
            <person name="Khan M.M."/>
            <person name="Islam R."/>
            <person name="Rashid M.M."/>
            <person name="Khan S.A."/>
            <person name="Rahman M.S."/>
            <person name="Alam M."/>
            <person name="Yahiya A.S."/>
            <person name="Khan M.S."/>
            <person name="Azam M.S."/>
            <person name="Haque T."/>
            <person name="Lashkar M.Z.H."/>
            <person name="Akhand A.I."/>
            <person name="Morshed G."/>
            <person name="Roy S."/>
            <person name="Uddin K.S."/>
            <person name="Rabeya T."/>
            <person name="Hossain A.S."/>
            <person name="Chowdhury A."/>
            <person name="Snigdha A.R."/>
            <person name="Mortoza M.S."/>
            <person name="Matin S.A."/>
            <person name="Hoque S.M.E."/>
            <person name="Islam M.K."/>
            <person name="Roy D.K."/>
            <person name="Haider R."/>
            <person name="Moosa M.M."/>
            <person name="Elias S.M."/>
            <person name="Hasan A.M."/>
            <person name="Jahan S."/>
            <person name="Shafiuddin M."/>
            <person name="Mahmood N."/>
            <person name="Shommy N.S."/>
        </authorList>
    </citation>
    <scope>NUCLEOTIDE SEQUENCE [LARGE SCALE GENOMIC DNA]</scope>
    <source>
        <strain evidence="2">cv. O-4</strain>
    </source>
</reference>
<gene>
    <name evidence="1" type="ORF">COLO4_36362</name>
</gene>